<dbReference type="Pfam" id="PF05742">
    <property type="entry name" value="TANGO2"/>
    <property type="match status" value="1"/>
</dbReference>
<dbReference type="PANTHER" id="PTHR17985">
    <property type="entry name" value="SER/THR-RICH PROTEIN T10 IN DGCR REGION"/>
    <property type="match status" value="1"/>
</dbReference>
<dbReference type="InterPro" id="IPR008551">
    <property type="entry name" value="TANGO2"/>
</dbReference>
<dbReference type="GO" id="GO:0005794">
    <property type="term" value="C:Golgi apparatus"/>
    <property type="evidence" value="ECO:0007669"/>
    <property type="project" value="TreeGrafter"/>
</dbReference>
<dbReference type="GO" id="GO:0009306">
    <property type="term" value="P:protein secretion"/>
    <property type="evidence" value="ECO:0007669"/>
    <property type="project" value="TreeGrafter"/>
</dbReference>
<evidence type="ECO:0000313" key="2">
    <source>
        <dbReference type="Proteomes" id="UP000076738"/>
    </source>
</evidence>
<sequence length="218" mass="24028">MCIALFCFDHPVYSVVLCDNRDEFLHRPTTHARFHNFEAKVPGDDEIVSQEQSGQVLSGRDLVAGGTWLGINRKGRIAVLTNITEEYKLWPTSRGDLPHNFLLPPASKFETLDDYIEHLTTPPSGVYAGFNLLLASPSKGGIQRFQVARITNSGGGGRITARPLRDDERAFGGMSNGVDGTPGGEWPKVIEGRERLQKILDMDLDEEGMVQAMFNALG</sequence>
<proteinExistence type="predicted"/>
<reference evidence="1 2" key="1">
    <citation type="journal article" date="2016" name="Mol. Biol. Evol.">
        <title>Comparative Genomics of Early-Diverging Mushroom-Forming Fungi Provides Insights into the Origins of Lignocellulose Decay Capabilities.</title>
        <authorList>
            <person name="Nagy L.G."/>
            <person name="Riley R."/>
            <person name="Tritt A."/>
            <person name="Adam C."/>
            <person name="Daum C."/>
            <person name="Floudas D."/>
            <person name="Sun H."/>
            <person name="Yadav J.S."/>
            <person name="Pangilinan J."/>
            <person name="Larsson K.H."/>
            <person name="Matsuura K."/>
            <person name="Barry K."/>
            <person name="Labutti K."/>
            <person name="Kuo R."/>
            <person name="Ohm R.A."/>
            <person name="Bhattacharya S.S."/>
            <person name="Shirouzu T."/>
            <person name="Yoshinaga Y."/>
            <person name="Martin F.M."/>
            <person name="Grigoriev I.V."/>
            <person name="Hibbett D.S."/>
        </authorList>
    </citation>
    <scope>NUCLEOTIDE SEQUENCE [LARGE SCALE GENOMIC DNA]</scope>
    <source>
        <strain evidence="1 2">TUFC12733</strain>
    </source>
</reference>
<name>A0A167IHX8_CALVF</name>
<dbReference type="PANTHER" id="PTHR17985:SF8">
    <property type="entry name" value="TRANSPORT AND GOLGI ORGANIZATION PROTEIN 2 HOMOLOG"/>
    <property type="match status" value="1"/>
</dbReference>
<dbReference type="EMBL" id="KV417308">
    <property type="protein sequence ID" value="KZO92663.1"/>
    <property type="molecule type" value="Genomic_DNA"/>
</dbReference>
<dbReference type="AlphaFoldDB" id="A0A167IHX8"/>
<dbReference type="OrthoDB" id="191601at2759"/>
<evidence type="ECO:0000313" key="1">
    <source>
        <dbReference type="EMBL" id="KZO92663.1"/>
    </source>
</evidence>
<gene>
    <name evidence="1" type="ORF">CALVIDRAFT_540746</name>
</gene>
<keyword evidence="2" id="KW-1185">Reference proteome</keyword>
<dbReference type="GO" id="GO:0007030">
    <property type="term" value="P:Golgi organization"/>
    <property type="evidence" value="ECO:0007669"/>
    <property type="project" value="TreeGrafter"/>
</dbReference>
<organism evidence="1 2">
    <name type="scientific">Calocera viscosa (strain TUFC12733)</name>
    <dbReference type="NCBI Taxonomy" id="1330018"/>
    <lineage>
        <taxon>Eukaryota</taxon>
        <taxon>Fungi</taxon>
        <taxon>Dikarya</taxon>
        <taxon>Basidiomycota</taxon>
        <taxon>Agaricomycotina</taxon>
        <taxon>Dacrymycetes</taxon>
        <taxon>Dacrymycetales</taxon>
        <taxon>Dacrymycetaceae</taxon>
        <taxon>Calocera</taxon>
    </lineage>
</organism>
<evidence type="ECO:0008006" key="3">
    <source>
        <dbReference type="Google" id="ProtNLM"/>
    </source>
</evidence>
<accession>A0A167IHX8</accession>
<dbReference type="Proteomes" id="UP000076738">
    <property type="component" value="Unassembled WGS sequence"/>
</dbReference>
<protein>
    <recommendedName>
        <fullName evidence="3">DUF833-domain-containing protein</fullName>
    </recommendedName>
</protein>